<dbReference type="Pfam" id="PF19266">
    <property type="entry name" value="CIS_tube"/>
    <property type="match status" value="1"/>
</dbReference>
<organism evidence="3 4">
    <name type="scientific">Nocardioides ginsengisoli</name>
    <dbReference type="NCBI Taxonomy" id="363868"/>
    <lineage>
        <taxon>Bacteria</taxon>
        <taxon>Bacillati</taxon>
        <taxon>Actinomycetota</taxon>
        <taxon>Actinomycetes</taxon>
        <taxon>Propionibacteriales</taxon>
        <taxon>Nocardioidaceae</taxon>
        <taxon>Nocardioides</taxon>
    </lineage>
</organism>
<evidence type="ECO:0000259" key="2">
    <source>
        <dbReference type="Pfam" id="PF19266"/>
    </source>
</evidence>
<sequence length="330" mass="33640">MSALVKAELQVLDKNDRATDTIPVQFNPTTMQLQMTNSVDGGTSRGRQTQQYNGSASTQLSLDLQFDTAEEGTNSNPVDVRTRTNKVRQFVLPGGTSSKQAPPRVRFRWGTFELTGVMNSLSEELSLFSRDGVPLRSKLSVQIKEQDARFAALESGPGANQDASDGPVDRAAAALAGESAADFMARNGLPPEAWRGLGAALDVSGGIELQAGMTIGFDSNLSAGAGLGVSAGVHLGLDVSVGASLGLEAGVGVDQGLALSAAGGPTLAFAQEQATLSLTAVDAARVSFGGTATASGAFSASAEAHVDARATSFGAGVPLRAGIDVEGSLG</sequence>
<feature type="domain" description="Contractile injection system tube protein N-terminal" evidence="2">
    <location>
        <begin position="4"/>
        <end position="147"/>
    </location>
</feature>
<reference evidence="4" key="1">
    <citation type="journal article" date="2019" name="Int. J. Syst. Evol. Microbiol.">
        <title>The Global Catalogue of Microorganisms (GCM) 10K type strain sequencing project: providing services to taxonomists for standard genome sequencing and annotation.</title>
        <authorList>
            <consortium name="The Broad Institute Genomics Platform"/>
            <consortium name="The Broad Institute Genome Sequencing Center for Infectious Disease"/>
            <person name="Wu L."/>
            <person name="Ma J."/>
        </authorList>
    </citation>
    <scope>NUCLEOTIDE SEQUENCE [LARGE SCALE GENOMIC DNA]</scope>
    <source>
        <strain evidence="4">CCUG 52478</strain>
    </source>
</reference>
<evidence type="ECO:0000256" key="1">
    <source>
        <dbReference type="SAM" id="MobiDB-lite"/>
    </source>
</evidence>
<proteinExistence type="predicted"/>
<dbReference type="InterPro" id="IPR045361">
    <property type="entry name" value="CIS_tube_prot_N"/>
</dbReference>
<keyword evidence="4" id="KW-1185">Reference proteome</keyword>
<evidence type="ECO:0000313" key="4">
    <source>
        <dbReference type="Proteomes" id="UP001597229"/>
    </source>
</evidence>
<protein>
    <recommendedName>
        <fullName evidence="2">Contractile injection system tube protein N-terminal domain-containing protein</fullName>
    </recommendedName>
</protein>
<accession>A0ABW3VZB7</accession>
<name>A0ABW3VZB7_9ACTN</name>
<dbReference type="RefSeq" id="WP_367917930.1">
    <property type="nucleotide sequence ID" value="NZ_BAABAC010000006.1"/>
</dbReference>
<dbReference type="EMBL" id="JBHTLX010000016">
    <property type="protein sequence ID" value="MFD1248416.1"/>
    <property type="molecule type" value="Genomic_DNA"/>
</dbReference>
<dbReference type="Proteomes" id="UP001597229">
    <property type="component" value="Unassembled WGS sequence"/>
</dbReference>
<evidence type="ECO:0000313" key="3">
    <source>
        <dbReference type="EMBL" id="MFD1248416.1"/>
    </source>
</evidence>
<feature type="region of interest" description="Disordered" evidence="1">
    <location>
        <begin position="34"/>
        <end position="58"/>
    </location>
</feature>
<comment type="caution">
    <text evidence="3">The sequence shown here is derived from an EMBL/GenBank/DDBJ whole genome shotgun (WGS) entry which is preliminary data.</text>
</comment>
<gene>
    <name evidence="3" type="ORF">ACFQ3F_11525</name>
</gene>